<gene>
    <name evidence="10" type="primary">LOC118414044</name>
</gene>
<feature type="region of interest" description="Disordered" evidence="6">
    <location>
        <begin position="502"/>
        <end position="540"/>
    </location>
</feature>
<evidence type="ECO:0000256" key="4">
    <source>
        <dbReference type="ARBA" id="ARBA00023136"/>
    </source>
</evidence>
<keyword evidence="2 7" id="KW-0812">Transmembrane</keyword>
<dbReference type="GO" id="GO:0005227">
    <property type="term" value="F:calcium-activated cation channel activity"/>
    <property type="evidence" value="ECO:0007669"/>
    <property type="project" value="InterPro"/>
</dbReference>
<feature type="region of interest" description="Disordered" evidence="6">
    <location>
        <begin position="369"/>
        <end position="394"/>
    </location>
</feature>
<keyword evidence="3 7" id="KW-1133">Transmembrane helix</keyword>
<evidence type="ECO:0000256" key="6">
    <source>
        <dbReference type="SAM" id="MobiDB-lite"/>
    </source>
</evidence>
<dbReference type="Proteomes" id="UP000001554">
    <property type="component" value="Chromosome 4"/>
</dbReference>
<organism evidence="9 10">
    <name type="scientific">Branchiostoma floridae</name>
    <name type="common">Florida lancelet</name>
    <name type="synonym">Amphioxus</name>
    <dbReference type="NCBI Taxonomy" id="7739"/>
    <lineage>
        <taxon>Eukaryota</taxon>
        <taxon>Metazoa</taxon>
        <taxon>Chordata</taxon>
        <taxon>Cephalochordata</taxon>
        <taxon>Leptocardii</taxon>
        <taxon>Amphioxiformes</taxon>
        <taxon>Branchiostomatidae</taxon>
        <taxon>Branchiostoma</taxon>
    </lineage>
</organism>
<dbReference type="GO" id="GO:0097228">
    <property type="term" value="C:sperm principal piece"/>
    <property type="evidence" value="ECO:0000318"/>
    <property type="project" value="GO_Central"/>
</dbReference>
<feature type="compositionally biased region" description="Basic and acidic residues" evidence="6">
    <location>
        <begin position="14"/>
        <end position="38"/>
    </location>
</feature>
<feature type="transmembrane region" description="Helical" evidence="7">
    <location>
        <begin position="171"/>
        <end position="194"/>
    </location>
</feature>
<keyword evidence="9" id="KW-1185">Reference proteome</keyword>
<evidence type="ECO:0000256" key="2">
    <source>
        <dbReference type="ARBA" id="ARBA00022692"/>
    </source>
</evidence>
<dbReference type="PANTHER" id="PTHR47077:SF1">
    <property type="entry name" value="CATION CHANNEL SPERM-ASSOCIATED PROTEIN 4"/>
    <property type="match status" value="1"/>
</dbReference>
<evidence type="ECO:0000256" key="1">
    <source>
        <dbReference type="ARBA" id="ARBA00004141"/>
    </source>
</evidence>
<reference evidence="9" key="1">
    <citation type="journal article" date="2020" name="Nat. Ecol. Evol.">
        <title>Deeply conserved synteny resolves early events in vertebrate evolution.</title>
        <authorList>
            <person name="Simakov O."/>
            <person name="Marletaz F."/>
            <person name="Yue J.X."/>
            <person name="O'Connell B."/>
            <person name="Jenkins J."/>
            <person name="Brandt A."/>
            <person name="Calef R."/>
            <person name="Tung C.H."/>
            <person name="Huang T.K."/>
            <person name="Schmutz J."/>
            <person name="Satoh N."/>
            <person name="Yu J.K."/>
            <person name="Putnam N.H."/>
            <person name="Green R.E."/>
            <person name="Rokhsar D.S."/>
        </authorList>
    </citation>
    <scope>NUCLEOTIDE SEQUENCE [LARGE SCALE GENOMIC DNA]</scope>
    <source>
        <strain evidence="9">S238N-H82</strain>
    </source>
</reference>
<evidence type="ECO:0000256" key="7">
    <source>
        <dbReference type="SAM" id="Phobius"/>
    </source>
</evidence>
<dbReference type="GeneID" id="118414044"/>
<dbReference type="InterPro" id="IPR005821">
    <property type="entry name" value="Ion_trans_dom"/>
</dbReference>
<dbReference type="OMA" id="GEAMFTM"/>
<evidence type="ECO:0000313" key="9">
    <source>
        <dbReference type="Proteomes" id="UP000001554"/>
    </source>
</evidence>
<feature type="coiled-coil region" evidence="5">
    <location>
        <begin position="440"/>
        <end position="470"/>
    </location>
</feature>
<dbReference type="InterPro" id="IPR027359">
    <property type="entry name" value="Volt_channel_dom_sf"/>
</dbReference>
<dbReference type="GO" id="GO:0001669">
    <property type="term" value="C:acrosomal vesicle"/>
    <property type="evidence" value="ECO:0000318"/>
    <property type="project" value="GO_Central"/>
</dbReference>
<dbReference type="AlphaFoldDB" id="A0A9J7MNW0"/>
<dbReference type="OrthoDB" id="2984333at2759"/>
<dbReference type="GO" id="GO:0006814">
    <property type="term" value="P:sodium ion transport"/>
    <property type="evidence" value="ECO:0000318"/>
    <property type="project" value="GO_Central"/>
</dbReference>
<feature type="transmembrane region" description="Helical" evidence="7">
    <location>
        <begin position="268"/>
        <end position="287"/>
    </location>
</feature>
<feature type="transmembrane region" description="Helical" evidence="7">
    <location>
        <begin position="333"/>
        <end position="355"/>
    </location>
</feature>
<dbReference type="Gene3D" id="1.10.287.70">
    <property type="match status" value="1"/>
</dbReference>
<dbReference type="GO" id="GO:0005245">
    <property type="term" value="F:voltage-gated calcium channel activity"/>
    <property type="evidence" value="ECO:0000318"/>
    <property type="project" value="GO_Central"/>
</dbReference>
<feature type="region of interest" description="Disordered" evidence="6">
    <location>
        <begin position="1"/>
        <end position="51"/>
    </location>
</feature>
<protein>
    <submittedName>
        <fullName evidence="10">Cation channel sperm-associated protein 4-like isoform X1</fullName>
    </submittedName>
</protein>
<dbReference type="GO" id="GO:0048240">
    <property type="term" value="P:sperm capacitation"/>
    <property type="evidence" value="ECO:0000318"/>
    <property type="project" value="GO_Central"/>
</dbReference>
<dbReference type="RefSeq" id="XP_035673684.1">
    <property type="nucleotide sequence ID" value="XM_035817791.1"/>
</dbReference>
<evidence type="ECO:0000313" key="10">
    <source>
        <dbReference type="RefSeq" id="XP_035673684.1"/>
    </source>
</evidence>
<accession>A0A9J7MNW0</accession>
<dbReference type="KEGG" id="bfo:118414044"/>
<feature type="transmembrane region" description="Helical" evidence="7">
    <location>
        <begin position="140"/>
        <end position="159"/>
    </location>
</feature>
<evidence type="ECO:0000256" key="3">
    <source>
        <dbReference type="ARBA" id="ARBA00022989"/>
    </source>
</evidence>
<dbReference type="PANTHER" id="PTHR47077">
    <property type="entry name" value="ION_TRANS DOMAIN-CONTAINING PROTEIN"/>
    <property type="match status" value="1"/>
</dbReference>
<name>A0A9J7MNW0_BRAFL</name>
<evidence type="ECO:0000259" key="8">
    <source>
        <dbReference type="Pfam" id="PF00520"/>
    </source>
</evidence>
<keyword evidence="4 7" id="KW-0472">Membrane</keyword>
<feature type="domain" description="Ion transport" evidence="8">
    <location>
        <begin position="140"/>
        <end position="363"/>
    </location>
</feature>
<keyword evidence="5" id="KW-0175">Coiled coil</keyword>
<feature type="transmembrane region" description="Helical" evidence="7">
    <location>
        <begin position="206"/>
        <end position="224"/>
    </location>
</feature>
<dbReference type="SUPFAM" id="SSF81324">
    <property type="entry name" value="Voltage-gated potassium channels"/>
    <property type="match status" value="1"/>
</dbReference>
<proteinExistence type="predicted"/>
<dbReference type="InterPro" id="IPR028744">
    <property type="entry name" value="CatSper4"/>
</dbReference>
<reference evidence="10" key="2">
    <citation type="submission" date="2025-08" db="UniProtKB">
        <authorList>
            <consortium name="RefSeq"/>
        </authorList>
    </citation>
    <scope>IDENTIFICATION</scope>
    <source>
        <strain evidence="10">S238N-H82</strain>
        <tissue evidence="10">Testes</tissue>
    </source>
</reference>
<comment type="subcellular location">
    <subcellularLocation>
        <location evidence="1">Membrane</location>
        <topology evidence="1">Multi-pass membrane protein</topology>
    </subcellularLocation>
</comment>
<dbReference type="GO" id="GO:0036128">
    <property type="term" value="C:CatSper complex"/>
    <property type="evidence" value="ECO:0000318"/>
    <property type="project" value="GO_Central"/>
</dbReference>
<evidence type="ECO:0000256" key="5">
    <source>
        <dbReference type="SAM" id="Coils"/>
    </source>
</evidence>
<dbReference type="Pfam" id="PF00520">
    <property type="entry name" value="Ion_trans"/>
    <property type="match status" value="1"/>
</dbReference>
<sequence>MSRDRLPSLPMSENKTRVERLSREGRSSLLLKKDAPEEKADEEDDDKEKKTGLFTKYGRKVAIATRLMRKKPKEEEQEDQADFVRRKFLFDTKLTVIGSKMIHALADQEELVNIHDIIDMDDEGIEDFVARRVGAMLDSMIFRLIVFGLIIVNSVLIAMQTDEQLSIDYAALFSIFDQFVLTIFMWEILLKWYYGFVVFWKESWNILDFVIILALLLGPTLKFLGSSRILRILRVLRAFRSLRSVSAMAGLSMIVQTVMQSIPDMANIVLLLLILLTVLGVSGVTLFGKQVQDFADLPTAMFSLFICVTQDGWMKIFTSFQDLGGNYYMGGAIYFMISITIGAFVFANLVVAVVVTNLDKAMKEVNEERKKLEDTLSTKPKDHPGESDESAHRHSGADKVPLFYMADLFKHTHVGNQVPLQHVDLRKLSLDRVENYLLILITMEKNLAEYKELRQQLEQIFTTVHDLNQKRTVAEQSSSSSRMLAKLRLIAEDTVDPNLGTKGDILSNLMGMKEPQPTSAEPQRLAGRSRRQSSIAPGEYKDLIGEAAKQIARRNMSISDPS</sequence>
<dbReference type="GO" id="GO:0030317">
    <property type="term" value="P:flagellated sperm motility"/>
    <property type="evidence" value="ECO:0000318"/>
    <property type="project" value="GO_Central"/>
</dbReference>
<dbReference type="Gene3D" id="1.20.120.350">
    <property type="entry name" value="Voltage-gated potassium channels. Chain C"/>
    <property type="match status" value="1"/>
</dbReference>